<keyword evidence="4" id="KW-1185">Reference proteome</keyword>
<comment type="caution">
    <text evidence="3">The sequence shown here is derived from an EMBL/GenBank/DDBJ whole genome shotgun (WGS) entry which is preliminary data.</text>
</comment>
<protein>
    <recommendedName>
        <fullName evidence="2">PiggyBac transposable element-derived protein domain-containing protein</fullName>
    </recommendedName>
</protein>
<organism evidence="3 4">
    <name type="scientific">Rhamnusium bicolor</name>
    <dbReference type="NCBI Taxonomy" id="1586634"/>
    <lineage>
        <taxon>Eukaryota</taxon>
        <taxon>Metazoa</taxon>
        <taxon>Ecdysozoa</taxon>
        <taxon>Arthropoda</taxon>
        <taxon>Hexapoda</taxon>
        <taxon>Insecta</taxon>
        <taxon>Pterygota</taxon>
        <taxon>Neoptera</taxon>
        <taxon>Endopterygota</taxon>
        <taxon>Coleoptera</taxon>
        <taxon>Polyphaga</taxon>
        <taxon>Cucujiformia</taxon>
        <taxon>Chrysomeloidea</taxon>
        <taxon>Cerambycidae</taxon>
        <taxon>Lepturinae</taxon>
        <taxon>Rhagiini</taxon>
        <taxon>Rhamnusium</taxon>
    </lineage>
</organism>
<name>A0AAV8WXE6_9CUCU</name>
<dbReference type="EMBL" id="JANEYF010004544">
    <property type="protein sequence ID" value="KAJ8930785.1"/>
    <property type="molecule type" value="Genomic_DNA"/>
</dbReference>
<feature type="region of interest" description="Disordered" evidence="1">
    <location>
        <begin position="1"/>
        <end position="63"/>
    </location>
</feature>
<dbReference type="Pfam" id="PF13843">
    <property type="entry name" value="DDE_Tnp_1_7"/>
    <property type="match status" value="2"/>
</dbReference>
<evidence type="ECO:0000259" key="2">
    <source>
        <dbReference type="Pfam" id="PF13843"/>
    </source>
</evidence>
<proteinExistence type="predicted"/>
<feature type="compositionally biased region" description="Basic and acidic residues" evidence="1">
    <location>
        <begin position="35"/>
        <end position="44"/>
    </location>
</feature>
<gene>
    <name evidence="3" type="ORF">NQ314_016380</name>
</gene>
<dbReference type="Proteomes" id="UP001162156">
    <property type="component" value="Unassembled WGS sequence"/>
</dbReference>
<sequence length="420" mass="48246">MLRDINEEQEQEQQEIDQPVTSYPSDPVSCDEEASSEHSVHNTDTEQSSSDDDGRFESLQRGAANYPLYTGKDGTKWLVHKTRKQPGKTSRQNVVTQLPGVKGISKNAKTILDCWKLFFPDKIIEYVTNCTNKQLDRMRLSYGRESKHCLPTDFEEMKAFLGLLYLAGVKKSSASKYIRIVEHRWDGSRILRSYTITASFSHFSRRHTYSSMFAWGIDPNKCLLTSYVPKKNKNVLMLSTFHEDDDIDPESREQMKPSVITFYNLIKGAVDVVDRMKAEYSVTRVSNRWPLTIFCTLLNIAGINSQIIYFSNTNNKILRRLYLTDPAKQLSKPHIIRRSKVTSLSIPLRQKIKNILGHEASAPTTAEQQGEVKPRCFFCPKRKNRFTKYCCDTCTKPICKEHTAKTVLTCTDCFNRDEDS</sequence>
<dbReference type="AlphaFoldDB" id="A0AAV8WXE6"/>
<dbReference type="PANTHER" id="PTHR46599:SF6">
    <property type="entry name" value="DUAL SPECIFICITY PHOSPHATASE 26"/>
    <property type="match status" value="1"/>
</dbReference>
<accession>A0AAV8WXE6</accession>
<evidence type="ECO:0000256" key="1">
    <source>
        <dbReference type="SAM" id="MobiDB-lite"/>
    </source>
</evidence>
<dbReference type="PANTHER" id="PTHR46599">
    <property type="entry name" value="PIGGYBAC TRANSPOSABLE ELEMENT-DERIVED PROTEIN 4"/>
    <property type="match status" value="1"/>
</dbReference>
<feature type="domain" description="PiggyBac transposable element-derived protein" evidence="2">
    <location>
        <begin position="227"/>
        <end position="305"/>
    </location>
</feature>
<feature type="domain" description="PiggyBac transposable element-derived protein" evidence="2">
    <location>
        <begin position="113"/>
        <end position="173"/>
    </location>
</feature>
<evidence type="ECO:0000313" key="3">
    <source>
        <dbReference type="EMBL" id="KAJ8930785.1"/>
    </source>
</evidence>
<reference evidence="3" key="1">
    <citation type="journal article" date="2023" name="Insect Mol. Biol.">
        <title>Genome sequencing provides insights into the evolution of gene families encoding plant cell wall-degrading enzymes in longhorned beetles.</title>
        <authorList>
            <person name="Shin N.R."/>
            <person name="Okamura Y."/>
            <person name="Kirsch R."/>
            <person name="Pauchet Y."/>
        </authorList>
    </citation>
    <scope>NUCLEOTIDE SEQUENCE</scope>
    <source>
        <strain evidence="3">RBIC_L_NR</strain>
    </source>
</reference>
<evidence type="ECO:0000313" key="4">
    <source>
        <dbReference type="Proteomes" id="UP001162156"/>
    </source>
</evidence>
<dbReference type="InterPro" id="IPR029526">
    <property type="entry name" value="PGBD"/>
</dbReference>